<proteinExistence type="predicted"/>
<dbReference type="EMBL" id="CP044456">
    <property type="protein sequence ID" value="QIC71697.1"/>
    <property type="molecule type" value="Genomic_DNA"/>
</dbReference>
<geneLocation type="plasmid" evidence="3">
    <name>pb18-1</name>
</geneLocation>
<evidence type="ECO:0000256" key="1">
    <source>
        <dbReference type="SAM" id="MobiDB-lite"/>
    </source>
</evidence>
<evidence type="ECO:0000313" key="2">
    <source>
        <dbReference type="EMBL" id="QIC71697.1"/>
    </source>
</evidence>
<feature type="region of interest" description="Disordered" evidence="1">
    <location>
        <begin position="1"/>
        <end position="27"/>
    </location>
</feature>
<protein>
    <submittedName>
        <fullName evidence="2">Uncharacterized protein</fullName>
    </submittedName>
</protein>
<organism evidence="2 3">
    <name type="scientific">Acinetobacter indicus</name>
    <dbReference type="NCBI Taxonomy" id="756892"/>
    <lineage>
        <taxon>Bacteria</taxon>
        <taxon>Pseudomonadati</taxon>
        <taxon>Pseudomonadota</taxon>
        <taxon>Gammaproteobacteria</taxon>
        <taxon>Moraxellales</taxon>
        <taxon>Moraxellaceae</taxon>
        <taxon>Acinetobacter</taxon>
    </lineage>
</organism>
<keyword evidence="2" id="KW-0614">Plasmid</keyword>
<name>A0A6C0Y609_9GAMM</name>
<reference evidence="2 3" key="1">
    <citation type="submission" date="2019-09" db="EMBL/GenBank/DDBJ databases">
        <title>Non-baumannii Acinetobacter spp. carrying blaNDM-1 isolated in China.</title>
        <authorList>
            <person name="Cui C."/>
            <person name="Chen C."/>
            <person name="Sun J."/>
            <person name="Liu Y."/>
        </authorList>
    </citation>
    <scope>NUCLEOTIDE SEQUENCE [LARGE SCALE GENOMIC DNA]</scope>
    <source>
        <strain evidence="2 3">B18</strain>
        <plasmid evidence="3">pb18-1</plasmid>
    </source>
</reference>
<dbReference type="RefSeq" id="WP_163146355.1">
    <property type="nucleotide sequence ID" value="NZ_CP044456.1"/>
</dbReference>
<feature type="compositionally biased region" description="Gly residues" evidence="1">
    <location>
        <begin position="295"/>
        <end position="305"/>
    </location>
</feature>
<dbReference type="AlphaFoldDB" id="A0A6C0Y609"/>
<gene>
    <name evidence="2" type="ORF">FSC09_14980</name>
</gene>
<feature type="region of interest" description="Disordered" evidence="1">
    <location>
        <begin position="90"/>
        <end position="109"/>
    </location>
</feature>
<dbReference type="Proteomes" id="UP000503440">
    <property type="component" value="Plasmid pB18-1"/>
</dbReference>
<evidence type="ECO:0000313" key="3">
    <source>
        <dbReference type="Proteomes" id="UP000503440"/>
    </source>
</evidence>
<feature type="compositionally biased region" description="Polar residues" evidence="1">
    <location>
        <begin position="322"/>
        <end position="340"/>
    </location>
</feature>
<accession>A0A6C0Y609</accession>
<sequence length="340" mass="35586">MKQQPKNMREARLQHQTKKSGSRVGVGFRKKAAASTVDISTGNDKGFIKTYLNRGTVIGAFVGTALAISVPTIAEEVKYLDTHENIVAKTNQTGSQPGTGSTNVLTTGGTSAADGSETAQANQNQVAQVIGTTDSTVAADVKACAEGENGLVKAAADALNIRTQVLSKYVDVNQIFQPKKQGGCFADLGDIPDLSITIPTWSGMADKLIGALKDYASKKVCDAVYEASEQVIGPIRESMNEIQNYSQSYDFAKEFAEVTGDKWGIDSGIFMPDKTTITYDIDGYTIKTDPSNGGSVTGGAGGSDGSNGPQTDDPYAEAAKASTASVKSNSTANASNFFGN</sequence>
<feature type="region of interest" description="Disordered" evidence="1">
    <location>
        <begin position="290"/>
        <end position="340"/>
    </location>
</feature>